<dbReference type="InterPro" id="IPR050712">
    <property type="entry name" value="NAD(P)H-dep_reductase"/>
</dbReference>
<dbReference type="InterPro" id="IPR029039">
    <property type="entry name" value="Flavoprotein-like_sf"/>
</dbReference>
<proteinExistence type="predicted"/>
<dbReference type="Pfam" id="PF03358">
    <property type="entry name" value="FMN_red"/>
    <property type="match status" value="1"/>
</dbReference>
<dbReference type="GO" id="GO:0010181">
    <property type="term" value="F:FMN binding"/>
    <property type="evidence" value="ECO:0007669"/>
    <property type="project" value="TreeGrafter"/>
</dbReference>
<accession>A0A382N952</accession>
<dbReference type="Gene3D" id="3.40.50.360">
    <property type="match status" value="1"/>
</dbReference>
<evidence type="ECO:0000259" key="1">
    <source>
        <dbReference type="Pfam" id="PF03358"/>
    </source>
</evidence>
<sequence>MPKKATILSFAGSARNDSWNKKLVRIAADGARAAGAIVTEVDLANYPMPIYDGDLEAREGQPNSAKALKALMVENDGFLIASPEYNSGYSPLLKNAIDWTSRPVPNETRLFAFAGKTAALMSASPGTLGGLRGLVQLRQVLSNIQVLVLPDQVTLATAQNAFNNEGDLADEAKHQETIKLGAKLANFLCKLHA</sequence>
<dbReference type="PANTHER" id="PTHR30543">
    <property type="entry name" value="CHROMATE REDUCTASE"/>
    <property type="match status" value="1"/>
</dbReference>
<dbReference type="GO" id="GO:0005829">
    <property type="term" value="C:cytosol"/>
    <property type="evidence" value="ECO:0007669"/>
    <property type="project" value="TreeGrafter"/>
</dbReference>
<evidence type="ECO:0000313" key="2">
    <source>
        <dbReference type="EMBL" id="SVC57713.1"/>
    </source>
</evidence>
<dbReference type="SUPFAM" id="SSF52218">
    <property type="entry name" value="Flavoproteins"/>
    <property type="match status" value="1"/>
</dbReference>
<reference evidence="2" key="1">
    <citation type="submission" date="2018-05" db="EMBL/GenBank/DDBJ databases">
        <authorList>
            <person name="Lanie J.A."/>
            <person name="Ng W.-L."/>
            <person name="Kazmierczak K.M."/>
            <person name="Andrzejewski T.M."/>
            <person name="Davidsen T.M."/>
            <person name="Wayne K.J."/>
            <person name="Tettelin H."/>
            <person name="Glass J.I."/>
            <person name="Rusch D."/>
            <person name="Podicherti R."/>
            <person name="Tsui H.-C.T."/>
            <person name="Winkler M.E."/>
        </authorList>
    </citation>
    <scope>NUCLEOTIDE SEQUENCE</scope>
</reference>
<dbReference type="AlphaFoldDB" id="A0A382N952"/>
<gene>
    <name evidence="2" type="ORF">METZ01_LOCUS310567</name>
</gene>
<dbReference type="GO" id="GO:0016491">
    <property type="term" value="F:oxidoreductase activity"/>
    <property type="evidence" value="ECO:0007669"/>
    <property type="project" value="InterPro"/>
</dbReference>
<dbReference type="EMBL" id="UINC01098868">
    <property type="protein sequence ID" value="SVC57713.1"/>
    <property type="molecule type" value="Genomic_DNA"/>
</dbReference>
<name>A0A382N952_9ZZZZ</name>
<protein>
    <recommendedName>
        <fullName evidence="1">NADPH-dependent FMN reductase-like domain-containing protein</fullName>
    </recommendedName>
</protein>
<dbReference type="InterPro" id="IPR005025">
    <property type="entry name" value="FMN_Rdtase-like_dom"/>
</dbReference>
<feature type="domain" description="NADPH-dependent FMN reductase-like" evidence="1">
    <location>
        <begin position="6"/>
        <end position="158"/>
    </location>
</feature>
<organism evidence="2">
    <name type="scientific">marine metagenome</name>
    <dbReference type="NCBI Taxonomy" id="408172"/>
    <lineage>
        <taxon>unclassified sequences</taxon>
        <taxon>metagenomes</taxon>
        <taxon>ecological metagenomes</taxon>
    </lineage>
</organism>
<dbReference type="PANTHER" id="PTHR30543:SF21">
    <property type="entry name" value="NAD(P)H-DEPENDENT FMN REDUCTASE LOT6"/>
    <property type="match status" value="1"/>
</dbReference>